<dbReference type="PANTHER" id="PTHR33193:SF13">
    <property type="entry name" value="EXPRESSED PROTEIN"/>
    <property type="match status" value="1"/>
</dbReference>
<dbReference type="AlphaFoldDB" id="A0A8J5G0B1"/>
<keyword evidence="3" id="KW-1185">Reference proteome</keyword>
<reference evidence="2 3" key="1">
    <citation type="submission" date="2020-08" db="EMBL/GenBank/DDBJ databases">
        <title>Plant Genome Project.</title>
        <authorList>
            <person name="Zhang R.-G."/>
        </authorList>
    </citation>
    <scope>NUCLEOTIDE SEQUENCE [LARGE SCALE GENOMIC DNA]</scope>
    <source>
        <tissue evidence="2">Rhizome</tissue>
    </source>
</reference>
<comment type="caution">
    <text evidence="2">The sequence shown here is derived from an EMBL/GenBank/DDBJ whole genome shotgun (WGS) entry which is preliminary data.</text>
</comment>
<evidence type="ECO:0000256" key="1">
    <source>
        <dbReference type="SAM" id="MobiDB-lite"/>
    </source>
</evidence>
<feature type="compositionally biased region" description="Pro residues" evidence="1">
    <location>
        <begin position="65"/>
        <end position="76"/>
    </location>
</feature>
<protein>
    <recommendedName>
        <fullName evidence="4">DUF3511 domain protein</fullName>
    </recommendedName>
</protein>
<evidence type="ECO:0000313" key="2">
    <source>
        <dbReference type="EMBL" id="KAG6498588.1"/>
    </source>
</evidence>
<sequence>MSVFGRNHYREDLRSSSDYDSGYRTGFRTYGADAGDGRQPEIVKGNVLSASQTRHPHSETSHPSPRGPSPDPPFPPPRRRGRSKGAAPSVWCFSDPEMSRRKRVASYKAYAVEGKLKASLRKGFRWIKTKCSELVHGRCYRKSGLASDATCHDCTNAKGSTGHL</sequence>
<dbReference type="PANTHER" id="PTHR33193">
    <property type="entry name" value="DOMAIN PROTEIN, PUTATIVE (DUF3511)-RELATED"/>
    <property type="match status" value="1"/>
</dbReference>
<proteinExistence type="predicted"/>
<evidence type="ECO:0008006" key="4">
    <source>
        <dbReference type="Google" id="ProtNLM"/>
    </source>
</evidence>
<dbReference type="InterPro" id="IPR021899">
    <property type="entry name" value="DUF3511"/>
</dbReference>
<name>A0A8J5G0B1_ZINOF</name>
<organism evidence="2 3">
    <name type="scientific">Zingiber officinale</name>
    <name type="common">Ginger</name>
    <name type="synonym">Amomum zingiber</name>
    <dbReference type="NCBI Taxonomy" id="94328"/>
    <lineage>
        <taxon>Eukaryota</taxon>
        <taxon>Viridiplantae</taxon>
        <taxon>Streptophyta</taxon>
        <taxon>Embryophyta</taxon>
        <taxon>Tracheophyta</taxon>
        <taxon>Spermatophyta</taxon>
        <taxon>Magnoliopsida</taxon>
        <taxon>Liliopsida</taxon>
        <taxon>Zingiberales</taxon>
        <taxon>Zingiberaceae</taxon>
        <taxon>Zingiber</taxon>
    </lineage>
</organism>
<dbReference type="Pfam" id="PF12023">
    <property type="entry name" value="DUF3511"/>
    <property type="match status" value="1"/>
</dbReference>
<gene>
    <name evidence="2" type="ORF">ZIOFF_038308</name>
</gene>
<dbReference type="EMBL" id="JACMSC010000011">
    <property type="protein sequence ID" value="KAG6498588.1"/>
    <property type="molecule type" value="Genomic_DNA"/>
</dbReference>
<feature type="region of interest" description="Disordered" evidence="1">
    <location>
        <begin position="1"/>
        <end position="89"/>
    </location>
</feature>
<dbReference type="Proteomes" id="UP000734854">
    <property type="component" value="Unassembled WGS sequence"/>
</dbReference>
<evidence type="ECO:0000313" key="3">
    <source>
        <dbReference type="Proteomes" id="UP000734854"/>
    </source>
</evidence>
<accession>A0A8J5G0B1</accession>
<feature type="compositionally biased region" description="Basic and acidic residues" evidence="1">
    <location>
        <begin position="8"/>
        <end position="17"/>
    </location>
</feature>